<feature type="region of interest" description="Disordered" evidence="2">
    <location>
        <begin position="1"/>
        <end position="42"/>
    </location>
</feature>
<sequence>MVTKSPKRRARRPAAPTSPPLSVTRQLSPPADSSRAPLLPVTDTPATSQAAFDAATAPPKPSAWSSFVFFVHALVLTFPVVAAAVVRGPERPNRPRGLDLFVRFFRQMSKLPSLNVYRARALLDKINKLSQDRIDAVVQQFVFTEVVWRARLLVSADETVPALPGTGASTDPLVTIVSPSLIAQYPRVAATRDWTVSADWIEPVDAHSDPLWDPTRVAIMYHGGAYIFSSKHSYRHMAGPLGALLHRRVFNVEYRLSPEAQFPDALHDGVAAYLYVVEVEKVPPEKIVLMGDSAGGNLAMAVLLFLRDHGYPLPGGAVLLSPWSDLSHHLPSYTENKHFDYINPYDQQPNMNPVAMLCGTPYYHAAVATEKYLSPVVDSAQPAFPGQRALPPVYISTGTDEILLDENVLLAANLAGRASTGSGVVVHDMHEHQIHVFPFLNLHCADAARFRARVAAFVTSVVDQPFRATEGGPRVEVAYFKDGVDQGADAARAAWARRWPGIRAAKHLAWDPVQAVLMDEKMAGRVLPEGSRTGSGIKSALPKALREGVGGVLEEVQAAAAEGVMVGPAKY</sequence>
<organism evidence="5 6">
    <name type="scientific">Allomyces macrogynus (strain ATCC 38327)</name>
    <name type="common">Allomyces javanicus var. macrogynus</name>
    <dbReference type="NCBI Taxonomy" id="578462"/>
    <lineage>
        <taxon>Eukaryota</taxon>
        <taxon>Fungi</taxon>
        <taxon>Fungi incertae sedis</taxon>
        <taxon>Blastocladiomycota</taxon>
        <taxon>Blastocladiomycetes</taxon>
        <taxon>Blastocladiales</taxon>
        <taxon>Blastocladiaceae</taxon>
        <taxon>Allomyces</taxon>
    </lineage>
</organism>
<proteinExistence type="predicted"/>
<keyword evidence="3" id="KW-0472">Membrane</keyword>
<dbReference type="SUPFAM" id="SSF53474">
    <property type="entry name" value="alpha/beta-Hydrolases"/>
    <property type="match status" value="1"/>
</dbReference>
<dbReference type="GO" id="GO:0016787">
    <property type="term" value="F:hydrolase activity"/>
    <property type="evidence" value="ECO:0007669"/>
    <property type="project" value="UniProtKB-KW"/>
</dbReference>
<name>A0A0L0RX15_ALLM3</name>
<dbReference type="Pfam" id="PF07859">
    <property type="entry name" value="Abhydrolase_3"/>
    <property type="match status" value="1"/>
</dbReference>
<reference evidence="5 6" key="1">
    <citation type="submission" date="2009-11" db="EMBL/GenBank/DDBJ databases">
        <title>Annotation of Allomyces macrogynus ATCC 38327.</title>
        <authorList>
            <consortium name="The Broad Institute Genome Sequencing Platform"/>
            <person name="Russ C."/>
            <person name="Cuomo C."/>
            <person name="Burger G."/>
            <person name="Gray M.W."/>
            <person name="Holland P.W.H."/>
            <person name="King N."/>
            <person name="Lang F.B.F."/>
            <person name="Roger A.J."/>
            <person name="Ruiz-Trillo I."/>
            <person name="Young S.K."/>
            <person name="Zeng Q."/>
            <person name="Gargeya S."/>
            <person name="Fitzgerald M."/>
            <person name="Haas B."/>
            <person name="Abouelleil A."/>
            <person name="Alvarado L."/>
            <person name="Arachchi H.M."/>
            <person name="Berlin A."/>
            <person name="Chapman S.B."/>
            <person name="Gearin G."/>
            <person name="Goldberg J."/>
            <person name="Griggs A."/>
            <person name="Gujja S."/>
            <person name="Hansen M."/>
            <person name="Heiman D."/>
            <person name="Howarth C."/>
            <person name="Larimer J."/>
            <person name="Lui A."/>
            <person name="MacDonald P.J.P."/>
            <person name="McCowen C."/>
            <person name="Montmayeur A."/>
            <person name="Murphy C."/>
            <person name="Neiman D."/>
            <person name="Pearson M."/>
            <person name="Priest M."/>
            <person name="Roberts A."/>
            <person name="Saif S."/>
            <person name="Shea T."/>
            <person name="Sisk P."/>
            <person name="Stolte C."/>
            <person name="Sykes S."/>
            <person name="Wortman J."/>
            <person name="Nusbaum C."/>
            <person name="Birren B."/>
        </authorList>
    </citation>
    <scope>NUCLEOTIDE SEQUENCE [LARGE SCALE GENOMIC DNA]</scope>
    <source>
        <strain evidence="5 6">ATCC 38327</strain>
    </source>
</reference>
<keyword evidence="3" id="KW-0812">Transmembrane</keyword>
<evidence type="ECO:0000256" key="3">
    <source>
        <dbReference type="SAM" id="Phobius"/>
    </source>
</evidence>
<feature type="domain" description="Alpha/beta hydrolase fold-3" evidence="4">
    <location>
        <begin position="219"/>
        <end position="437"/>
    </location>
</feature>
<reference evidence="6" key="2">
    <citation type="submission" date="2009-11" db="EMBL/GenBank/DDBJ databases">
        <title>The Genome Sequence of Allomyces macrogynus strain ATCC 38327.</title>
        <authorList>
            <consortium name="The Broad Institute Genome Sequencing Platform"/>
            <person name="Russ C."/>
            <person name="Cuomo C."/>
            <person name="Shea T."/>
            <person name="Young S.K."/>
            <person name="Zeng Q."/>
            <person name="Koehrsen M."/>
            <person name="Haas B."/>
            <person name="Borodovsky M."/>
            <person name="Guigo R."/>
            <person name="Alvarado L."/>
            <person name="Berlin A."/>
            <person name="Borenstein D."/>
            <person name="Chen Z."/>
            <person name="Engels R."/>
            <person name="Freedman E."/>
            <person name="Gellesch M."/>
            <person name="Goldberg J."/>
            <person name="Griggs A."/>
            <person name="Gujja S."/>
            <person name="Heiman D."/>
            <person name="Hepburn T."/>
            <person name="Howarth C."/>
            <person name="Jen D."/>
            <person name="Larson L."/>
            <person name="Lewis B."/>
            <person name="Mehta T."/>
            <person name="Park D."/>
            <person name="Pearson M."/>
            <person name="Roberts A."/>
            <person name="Saif S."/>
            <person name="Shenoy N."/>
            <person name="Sisk P."/>
            <person name="Stolte C."/>
            <person name="Sykes S."/>
            <person name="Walk T."/>
            <person name="White J."/>
            <person name="Yandava C."/>
            <person name="Burger G."/>
            <person name="Gray M.W."/>
            <person name="Holland P.W.H."/>
            <person name="King N."/>
            <person name="Lang F.B.F."/>
            <person name="Roger A.J."/>
            <person name="Ruiz-Trillo I."/>
            <person name="Lander E."/>
            <person name="Nusbaum C."/>
        </authorList>
    </citation>
    <scope>NUCLEOTIDE SEQUENCE [LARGE SCALE GENOMIC DNA]</scope>
    <source>
        <strain evidence="6">ATCC 38327</strain>
    </source>
</reference>
<dbReference type="OrthoDB" id="408631at2759"/>
<evidence type="ECO:0000313" key="6">
    <source>
        <dbReference type="Proteomes" id="UP000054350"/>
    </source>
</evidence>
<keyword evidence="1" id="KW-0378">Hydrolase</keyword>
<dbReference type="Gene3D" id="3.40.50.1820">
    <property type="entry name" value="alpha/beta hydrolase"/>
    <property type="match status" value="1"/>
</dbReference>
<feature type="compositionally biased region" description="Basic residues" evidence="2">
    <location>
        <begin position="1"/>
        <end position="12"/>
    </location>
</feature>
<dbReference type="eggNOG" id="KOG1515">
    <property type="taxonomic scope" value="Eukaryota"/>
</dbReference>
<dbReference type="InterPro" id="IPR050300">
    <property type="entry name" value="GDXG_lipolytic_enzyme"/>
</dbReference>
<dbReference type="EMBL" id="GG745328">
    <property type="protein sequence ID" value="KNE54883.1"/>
    <property type="molecule type" value="Genomic_DNA"/>
</dbReference>
<dbReference type="InterPro" id="IPR013094">
    <property type="entry name" value="AB_hydrolase_3"/>
</dbReference>
<dbReference type="PANTHER" id="PTHR48081">
    <property type="entry name" value="AB HYDROLASE SUPERFAMILY PROTEIN C4A8.06C"/>
    <property type="match status" value="1"/>
</dbReference>
<dbReference type="VEuPathDB" id="FungiDB:AMAG_00829"/>
<dbReference type="STRING" id="578462.A0A0L0RX15"/>
<protein>
    <recommendedName>
        <fullName evidence="4">Alpha/beta hydrolase fold-3 domain-containing protein</fullName>
    </recommendedName>
</protein>
<evidence type="ECO:0000259" key="4">
    <source>
        <dbReference type="Pfam" id="PF07859"/>
    </source>
</evidence>
<dbReference type="AlphaFoldDB" id="A0A0L0RX15"/>
<keyword evidence="6" id="KW-1185">Reference proteome</keyword>
<feature type="transmembrane region" description="Helical" evidence="3">
    <location>
        <begin position="67"/>
        <end position="86"/>
    </location>
</feature>
<dbReference type="InterPro" id="IPR029058">
    <property type="entry name" value="AB_hydrolase_fold"/>
</dbReference>
<dbReference type="PANTHER" id="PTHR48081:SF8">
    <property type="entry name" value="ALPHA_BETA HYDROLASE FOLD-3 DOMAIN-CONTAINING PROTEIN-RELATED"/>
    <property type="match status" value="1"/>
</dbReference>
<evidence type="ECO:0000313" key="5">
    <source>
        <dbReference type="EMBL" id="KNE54883.1"/>
    </source>
</evidence>
<keyword evidence="3" id="KW-1133">Transmembrane helix</keyword>
<evidence type="ECO:0000256" key="2">
    <source>
        <dbReference type="SAM" id="MobiDB-lite"/>
    </source>
</evidence>
<gene>
    <name evidence="5" type="ORF">AMAG_00829</name>
</gene>
<accession>A0A0L0RX15</accession>
<evidence type="ECO:0000256" key="1">
    <source>
        <dbReference type="ARBA" id="ARBA00022801"/>
    </source>
</evidence>
<dbReference type="Proteomes" id="UP000054350">
    <property type="component" value="Unassembled WGS sequence"/>
</dbReference>